<reference evidence="2 3" key="1">
    <citation type="submission" date="2015-09" db="EMBL/GenBank/DDBJ databases">
        <authorList>
            <consortium name="Swine Surveillance"/>
        </authorList>
    </citation>
    <scope>NUCLEOTIDE SEQUENCE [LARGE SCALE GENOMIC DNA]</scope>
    <source>
        <strain evidence="2 3">CECT 7557</strain>
    </source>
</reference>
<evidence type="ECO:0000313" key="3">
    <source>
        <dbReference type="Proteomes" id="UP000052022"/>
    </source>
</evidence>
<dbReference type="EMBL" id="CYSD01000042">
    <property type="protein sequence ID" value="CUH81038.1"/>
    <property type="molecule type" value="Genomic_DNA"/>
</dbReference>
<organism evidence="2 3">
    <name type="scientific">Tritonibacter multivorans</name>
    <dbReference type="NCBI Taxonomy" id="928856"/>
    <lineage>
        <taxon>Bacteria</taxon>
        <taxon>Pseudomonadati</taxon>
        <taxon>Pseudomonadota</taxon>
        <taxon>Alphaproteobacteria</taxon>
        <taxon>Rhodobacterales</taxon>
        <taxon>Paracoccaceae</taxon>
        <taxon>Tritonibacter</taxon>
    </lineage>
</organism>
<accession>A0A0P1H0B8</accession>
<gene>
    <name evidence="2" type="ORF">TRM7557_03194</name>
</gene>
<evidence type="ECO:0000313" key="2">
    <source>
        <dbReference type="EMBL" id="CUH81038.1"/>
    </source>
</evidence>
<protein>
    <submittedName>
        <fullName evidence="2">Uncharacterized protein</fullName>
    </submittedName>
</protein>
<dbReference type="Proteomes" id="UP000052022">
    <property type="component" value="Unassembled WGS sequence"/>
</dbReference>
<feature type="signal peptide" evidence="1">
    <location>
        <begin position="1"/>
        <end position="22"/>
    </location>
</feature>
<dbReference type="RefSeq" id="WP_165592472.1">
    <property type="nucleotide sequence ID" value="NZ_CYSD01000042.1"/>
</dbReference>
<sequence length="46" mass="4961">MMKSLFLTSLISGVLMCLPAASEIDHDADTKPHFCAPSVVEVRALD</sequence>
<feature type="chain" id="PRO_5006063937" evidence="1">
    <location>
        <begin position="23"/>
        <end position="46"/>
    </location>
</feature>
<name>A0A0P1H0B8_9RHOB</name>
<dbReference type="AlphaFoldDB" id="A0A0P1H0B8"/>
<keyword evidence="3" id="KW-1185">Reference proteome</keyword>
<evidence type="ECO:0000256" key="1">
    <source>
        <dbReference type="SAM" id="SignalP"/>
    </source>
</evidence>
<proteinExistence type="predicted"/>
<keyword evidence="1" id="KW-0732">Signal</keyword>